<dbReference type="SUPFAM" id="SSF51735">
    <property type="entry name" value="NAD(P)-binding Rossmann-fold domains"/>
    <property type="match status" value="1"/>
</dbReference>
<accession>A0ABD1SH10</accession>
<evidence type="ECO:0000313" key="7">
    <source>
        <dbReference type="Proteomes" id="UP001604336"/>
    </source>
</evidence>
<reference evidence="7" key="1">
    <citation type="submission" date="2024-07" db="EMBL/GenBank/DDBJ databases">
        <title>Two chromosome-level genome assemblies of Korean endemic species Abeliophyllum distichum and Forsythia ovata (Oleaceae).</title>
        <authorList>
            <person name="Jang H."/>
        </authorList>
    </citation>
    <scope>NUCLEOTIDE SEQUENCE [LARGE SCALE GENOMIC DNA]</scope>
</reference>
<dbReference type="InterPro" id="IPR036291">
    <property type="entry name" value="NAD(P)-bd_dom_sf"/>
</dbReference>
<keyword evidence="3" id="KW-0413">Isomerase</keyword>
<evidence type="ECO:0000256" key="3">
    <source>
        <dbReference type="ARBA" id="ARBA00023235"/>
    </source>
</evidence>
<evidence type="ECO:0000256" key="2">
    <source>
        <dbReference type="ARBA" id="ARBA00023027"/>
    </source>
</evidence>
<dbReference type="Gene3D" id="3.40.50.720">
    <property type="entry name" value="NAD(P)-binding Rossmann-like Domain"/>
    <property type="match status" value="1"/>
</dbReference>
<evidence type="ECO:0000259" key="5">
    <source>
        <dbReference type="Pfam" id="PF01370"/>
    </source>
</evidence>
<evidence type="ECO:0000313" key="6">
    <source>
        <dbReference type="EMBL" id="KAL2499771.1"/>
    </source>
</evidence>
<evidence type="ECO:0000256" key="1">
    <source>
        <dbReference type="ARBA" id="ARBA00007637"/>
    </source>
</evidence>
<feature type="domain" description="NAD-dependent epimerase/dehydratase" evidence="5">
    <location>
        <begin position="140"/>
        <end position="260"/>
    </location>
</feature>
<dbReference type="EMBL" id="JBFOLK010000007">
    <property type="protein sequence ID" value="KAL2499771.1"/>
    <property type="molecule type" value="Genomic_DNA"/>
</dbReference>
<gene>
    <name evidence="6" type="ORF">Adt_25321</name>
</gene>
<name>A0ABD1SH10_9LAMI</name>
<dbReference type="InterPro" id="IPR001509">
    <property type="entry name" value="Epimerase_deHydtase"/>
</dbReference>
<feature type="region of interest" description="Disordered" evidence="4">
    <location>
        <begin position="386"/>
        <end position="414"/>
    </location>
</feature>
<proteinExistence type="inferred from homology"/>
<comment type="caution">
    <text evidence="6">The sequence shown here is derived from an EMBL/GenBank/DDBJ whole genome shotgun (WGS) entry which is preliminary data.</text>
</comment>
<evidence type="ECO:0000256" key="4">
    <source>
        <dbReference type="SAM" id="MobiDB-lite"/>
    </source>
</evidence>
<keyword evidence="2" id="KW-0520">NAD</keyword>
<dbReference type="Pfam" id="PF01370">
    <property type="entry name" value="Epimerase"/>
    <property type="match status" value="1"/>
</dbReference>
<dbReference type="PANTHER" id="PTHR43574">
    <property type="entry name" value="EPIMERASE-RELATED"/>
    <property type="match status" value="1"/>
</dbReference>
<protein>
    <submittedName>
        <fullName evidence="6">NAD(P)-binding Rossmann-fold superfamily protein</fullName>
    </submittedName>
</protein>
<organism evidence="6 7">
    <name type="scientific">Abeliophyllum distichum</name>
    <dbReference type="NCBI Taxonomy" id="126358"/>
    <lineage>
        <taxon>Eukaryota</taxon>
        <taxon>Viridiplantae</taxon>
        <taxon>Streptophyta</taxon>
        <taxon>Embryophyta</taxon>
        <taxon>Tracheophyta</taxon>
        <taxon>Spermatophyta</taxon>
        <taxon>Magnoliopsida</taxon>
        <taxon>eudicotyledons</taxon>
        <taxon>Gunneridae</taxon>
        <taxon>Pentapetalae</taxon>
        <taxon>asterids</taxon>
        <taxon>lamiids</taxon>
        <taxon>Lamiales</taxon>
        <taxon>Oleaceae</taxon>
        <taxon>Forsythieae</taxon>
        <taxon>Abeliophyllum</taxon>
    </lineage>
</organism>
<sequence length="473" mass="53091">MELCRLPSQLPVINLRYRQNAPFRPFQVRCNLPQTTESVESANGQMFILGMGFVGQFFAADLKSKGWVVSGSCTSVEKKTKLEEMGYHAYIFDAKDPQPEILDIMKNHTHLLVSIPPVNGLGDPMLCHKELVKSILKDGKLQWLTYLSSTSVYGDCGGAWVEEDYPVRPTSEPARARLTAEEEWLCLSHDLGIAAQIFRLGGIYGPGRSAIDTIIKQEPLSKGQKMRLSKQYTSRVHVADICQALNSSILKRSQWEIYNIVDDDPAPRMEVFMCAQNLVEQKFPGHLKQHISPEREESLNPDKVSRGEKRVSNARMKKELGVKLFHPTYRSGLQSIIDHMDNPYLQNSPGWHLDTFDPSRNKILFRSARSLTGSTTPPIRSYIGPVRSGPSAVGMKNDLSSDDEGNQSSSKTYFSQSKPIPRFVGYGAFLATSINMPRGTNALMQDTGQKWLGWMMAAIYMGGRLPQIWLNVM</sequence>
<keyword evidence="7" id="KW-1185">Reference proteome</keyword>
<dbReference type="Proteomes" id="UP001604336">
    <property type="component" value="Unassembled WGS sequence"/>
</dbReference>
<comment type="similarity">
    <text evidence="1">Belongs to the NAD(P)-dependent epimerase/dehydratase family.</text>
</comment>
<dbReference type="AlphaFoldDB" id="A0ABD1SH10"/>
<dbReference type="CDD" id="cd05266">
    <property type="entry name" value="SDR_a4"/>
    <property type="match status" value="1"/>
</dbReference>
<dbReference type="GO" id="GO:0016853">
    <property type="term" value="F:isomerase activity"/>
    <property type="evidence" value="ECO:0007669"/>
    <property type="project" value="UniProtKB-KW"/>
</dbReference>